<protein>
    <submittedName>
        <fullName evidence="1">Uncharacterized protein</fullName>
    </submittedName>
</protein>
<keyword evidence="2" id="KW-1185">Reference proteome</keyword>
<evidence type="ECO:0000313" key="2">
    <source>
        <dbReference type="Proteomes" id="UP000805193"/>
    </source>
</evidence>
<accession>A0AC60R2K2</accession>
<sequence length="757" mass="83092">MARKLCFPSYDYGMWTNSVNNLPQLSDETLGGLCPLATTSSEQRSKSYAFAVEVGGGSSHTAFFAVRLDVKVKKLTKDTRKNDAYLRRDVPLVAVIRIDSRHTHSTQSADALRLLRGTSTTKETFLRYFSDGMTVCEARRLHENKLCLKDGGPVLLANGALNPTTRTAQHWHSVWSTTCFGGGAIDPLSKLEEKAPLYAAQGTGVTVSRSDSSTCWAVLVVTPIMQRAQALDVAKDIVFIDSTSSCDTTKCTVTVVLVATMAGAVPIAVLVHNEQSIEGYSTAFKLLRDTHPLCFGGQSAPNVVMTDNSSVEKAAVQETWPTARQLLCHFHVAQAEWRWLTAARNRVDKDQRRQLMSLFQEASFVMYADSEEKLEAATAQLKLQPHQAFVARVEAFLGRREEWVLLFRANITTRGHNTNNFAEATIRVLKDMVLNRTEAFNAVALVDAVAVVWERYFESRILRHAHSRVASHQLAYKRLLSRMPQGAADSIRPVGDNVYAVPSATHHGVVYEVSAGFGACSCPVGKQGAFCKHQALVHETFGGLFPNAPPLSTGDRHRLGKLALGDKCPAQEFFMPFREGQQSSKEPDVASCTAQASEGQHTAEASDMPEAPQPSTSALASPAVQGSDQAQIAQAREQVYQRLESSLRRLHALNEDSAAYLEILQGLGDELDRVPNGNDATGLMLSLKATAAGRRRRGRQIRVQPTSLARRRPGLTRGSKRVPAGRPPSDQPAKRPRKRPHSLQRNVQDNVPSARLH</sequence>
<proteinExistence type="predicted"/>
<gene>
    <name evidence="1" type="ORF">HPB47_015801</name>
</gene>
<evidence type="ECO:0000313" key="1">
    <source>
        <dbReference type="EMBL" id="KAG0445731.1"/>
    </source>
</evidence>
<dbReference type="Proteomes" id="UP000805193">
    <property type="component" value="Unassembled WGS sequence"/>
</dbReference>
<organism evidence="1 2">
    <name type="scientific">Ixodes persulcatus</name>
    <name type="common">Taiga tick</name>
    <dbReference type="NCBI Taxonomy" id="34615"/>
    <lineage>
        <taxon>Eukaryota</taxon>
        <taxon>Metazoa</taxon>
        <taxon>Ecdysozoa</taxon>
        <taxon>Arthropoda</taxon>
        <taxon>Chelicerata</taxon>
        <taxon>Arachnida</taxon>
        <taxon>Acari</taxon>
        <taxon>Parasitiformes</taxon>
        <taxon>Ixodida</taxon>
        <taxon>Ixodoidea</taxon>
        <taxon>Ixodidae</taxon>
        <taxon>Ixodinae</taxon>
        <taxon>Ixodes</taxon>
    </lineage>
</organism>
<reference evidence="1 2" key="1">
    <citation type="journal article" date="2020" name="Cell">
        <title>Large-Scale Comparative Analyses of Tick Genomes Elucidate Their Genetic Diversity and Vector Capacities.</title>
        <authorList>
            <consortium name="Tick Genome and Microbiome Consortium (TIGMIC)"/>
            <person name="Jia N."/>
            <person name="Wang J."/>
            <person name="Shi W."/>
            <person name="Du L."/>
            <person name="Sun Y."/>
            <person name="Zhan W."/>
            <person name="Jiang J.F."/>
            <person name="Wang Q."/>
            <person name="Zhang B."/>
            <person name="Ji P."/>
            <person name="Bell-Sakyi L."/>
            <person name="Cui X.M."/>
            <person name="Yuan T.T."/>
            <person name="Jiang B.G."/>
            <person name="Yang W.F."/>
            <person name="Lam T.T."/>
            <person name="Chang Q.C."/>
            <person name="Ding S.J."/>
            <person name="Wang X.J."/>
            <person name="Zhu J.G."/>
            <person name="Ruan X.D."/>
            <person name="Zhao L."/>
            <person name="Wei J.T."/>
            <person name="Ye R.Z."/>
            <person name="Que T.C."/>
            <person name="Du C.H."/>
            <person name="Zhou Y.H."/>
            <person name="Cheng J.X."/>
            <person name="Dai P.F."/>
            <person name="Guo W.B."/>
            <person name="Han X.H."/>
            <person name="Huang E.J."/>
            <person name="Li L.F."/>
            <person name="Wei W."/>
            <person name="Gao Y.C."/>
            <person name="Liu J.Z."/>
            <person name="Shao H.Z."/>
            <person name="Wang X."/>
            <person name="Wang C.C."/>
            <person name="Yang T.C."/>
            <person name="Huo Q.B."/>
            <person name="Li W."/>
            <person name="Chen H.Y."/>
            <person name="Chen S.E."/>
            <person name="Zhou L.G."/>
            <person name="Ni X.B."/>
            <person name="Tian J.H."/>
            <person name="Sheng Y."/>
            <person name="Liu T."/>
            <person name="Pan Y.S."/>
            <person name="Xia L.Y."/>
            <person name="Li J."/>
            <person name="Zhao F."/>
            <person name="Cao W.C."/>
        </authorList>
    </citation>
    <scope>NUCLEOTIDE SEQUENCE [LARGE SCALE GENOMIC DNA]</scope>
    <source>
        <strain evidence="1">Iper-2018</strain>
    </source>
</reference>
<name>A0AC60R2K2_IXOPE</name>
<comment type="caution">
    <text evidence="1">The sequence shown here is derived from an EMBL/GenBank/DDBJ whole genome shotgun (WGS) entry which is preliminary data.</text>
</comment>
<dbReference type="EMBL" id="JABSTQ010000044">
    <property type="protein sequence ID" value="KAG0445731.1"/>
    <property type="molecule type" value="Genomic_DNA"/>
</dbReference>